<dbReference type="InterPro" id="IPR001331">
    <property type="entry name" value="GDS_CDC24_CS"/>
</dbReference>
<dbReference type="SUPFAM" id="SSF48065">
    <property type="entry name" value="DBL homology domain (DH-domain)"/>
    <property type="match status" value="1"/>
</dbReference>
<dbReference type="SUPFAM" id="SSF50729">
    <property type="entry name" value="PH domain-like"/>
    <property type="match status" value="1"/>
</dbReference>
<evidence type="ECO:0000259" key="4">
    <source>
        <dbReference type="PROSITE" id="PS50010"/>
    </source>
</evidence>
<dbReference type="HOGENOM" id="CLU_001356_1_0_1"/>
<dbReference type="PROSITE" id="PS50010">
    <property type="entry name" value="DH_2"/>
    <property type="match status" value="1"/>
</dbReference>
<dbReference type="Pfam" id="PF22697">
    <property type="entry name" value="SOS1_NGEF_PH"/>
    <property type="match status" value="1"/>
</dbReference>
<dbReference type="InterPro" id="IPR001849">
    <property type="entry name" value="PH_domain"/>
</dbReference>
<dbReference type="InterPro" id="IPR011993">
    <property type="entry name" value="PH-like_dom_sf"/>
</dbReference>
<evidence type="ECO:0000259" key="3">
    <source>
        <dbReference type="PROSITE" id="PS50003"/>
    </source>
</evidence>
<dbReference type="InterPro" id="IPR035899">
    <property type="entry name" value="DBL_dom_sf"/>
</dbReference>
<evidence type="ECO:0000256" key="2">
    <source>
        <dbReference type="ARBA" id="ARBA00022658"/>
    </source>
</evidence>
<dbReference type="FunFam" id="2.30.29.30:FF:000078">
    <property type="entry name" value="Guanine nucleotide exchange factor DBS"/>
    <property type="match status" value="1"/>
</dbReference>
<dbReference type="OrthoDB" id="10004999at2759"/>
<dbReference type="Gene3D" id="2.30.29.30">
    <property type="entry name" value="Pleckstrin-homology domain (PH domain)/Phosphotyrosine-binding domain (PTB)"/>
    <property type="match status" value="1"/>
</dbReference>
<dbReference type="PANTHER" id="PTHR22826">
    <property type="entry name" value="RHO GUANINE EXCHANGE FACTOR-RELATED"/>
    <property type="match status" value="1"/>
</dbReference>
<dbReference type="InterPro" id="IPR051336">
    <property type="entry name" value="RhoGEF_Guanine_NuclExch_SF"/>
</dbReference>
<feature type="domain" description="DH" evidence="4">
    <location>
        <begin position="1"/>
        <end position="181"/>
    </location>
</feature>
<dbReference type="SMART" id="SM00233">
    <property type="entry name" value="PH"/>
    <property type="match status" value="1"/>
</dbReference>
<dbReference type="SMART" id="SM00325">
    <property type="entry name" value="RhoGEF"/>
    <property type="match status" value="1"/>
</dbReference>
<keyword evidence="6" id="KW-1185">Reference proteome</keyword>
<dbReference type="Gene3D" id="1.20.900.10">
    <property type="entry name" value="Dbl homology (DH) domain"/>
    <property type="match status" value="1"/>
</dbReference>
<evidence type="ECO:0008006" key="7">
    <source>
        <dbReference type="Google" id="ProtNLM"/>
    </source>
</evidence>
<dbReference type="GO" id="GO:0035556">
    <property type="term" value="P:intracellular signal transduction"/>
    <property type="evidence" value="ECO:0007669"/>
    <property type="project" value="InterPro"/>
</dbReference>
<reference evidence="5 6" key="1">
    <citation type="journal article" date="2013" name="Nature">
        <title>Insights into bilaterian evolution from three spiralian genomes.</title>
        <authorList>
            <person name="Simakov O."/>
            <person name="Marletaz F."/>
            <person name="Cho S.J."/>
            <person name="Edsinger-Gonzales E."/>
            <person name="Havlak P."/>
            <person name="Hellsten U."/>
            <person name="Kuo D.H."/>
            <person name="Larsson T."/>
            <person name="Lv J."/>
            <person name="Arendt D."/>
            <person name="Savage R."/>
            <person name="Osoegawa K."/>
            <person name="de Jong P."/>
            <person name="Grimwood J."/>
            <person name="Chapman J.A."/>
            <person name="Shapiro H."/>
            <person name="Aerts A."/>
            <person name="Otillar R.P."/>
            <person name="Terry A.Y."/>
            <person name="Boore J.L."/>
            <person name="Grigoriev I.V."/>
            <person name="Lindberg D.R."/>
            <person name="Seaver E.C."/>
            <person name="Weisblat D.A."/>
            <person name="Putnam N.H."/>
            <person name="Rokhsar D.S."/>
        </authorList>
    </citation>
    <scope>NUCLEOTIDE SEQUENCE [LARGE SCALE GENOMIC DNA]</scope>
</reference>
<dbReference type="RefSeq" id="XP_009050384.1">
    <property type="nucleotide sequence ID" value="XM_009052136.1"/>
</dbReference>
<feature type="domain" description="PH" evidence="3">
    <location>
        <begin position="193"/>
        <end position="309"/>
    </location>
</feature>
<evidence type="ECO:0000313" key="5">
    <source>
        <dbReference type="EMBL" id="ESO98746.1"/>
    </source>
</evidence>
<dbReference type="AlphaFoldDB" id="V4AYJ9"/>
<dbReference type="EMBL" id="KB201205">
    <property type="protein sequence ID" value="ESO98746.1"/>
    <property type="molecule type" value="Genomic_DNA"/>
</dbReference>
<dbReference type="Pfam" id="PF00621">
    <property type="entry name" value="RhoGEF"/>
    <property type="match status" value="1"/>
</dbReference>
<dbReference type="CDD" id="cd00160">
    <property type="entry name" value="RhoGEF"/>
    <property type="match status" value="1"/>
</dbReference>
<dbReference type="PROSITE" id="PS50003">
    <property type="entry name" value="PH_DOMAIN"/>
    <property type="match status" value="1"/>
</dbReference>
<dbReference type="GO" id="GO:0005085">
    <property type="term" value="F:guanyl-nucleotide exchange factor activity"/>
    <property type="evidence" value="ECO:0007669"/>
    <property type="project" value="UniProtKB-KW"/>
</dbReference>
<dbReference type="GO" id="GO:0005737">
    <property type="term" value="C:cytoplasm"/>
    <property type="evidence" value="ECO:0007669"/>
    <property type="project" value="TreeGrafter"/>
</dbReference>
<protein>
    <recommendedName>
        <fullName evidence="7">DH domain-containing protein</fullName>
    </recommendedName>
</protein>
<accession>V4AYJ9</accession>
<dbReference type="Proteomes" id="UP000030746">
    <property type="component" value="Unassembled WGS sequence"/>
</dbReference>
<dbReference type="OMA" id="MVPKRCN"/>
<dbReference type="KEGG" id="lgi:LOTGIDRAFT_113915"/>
<dbReference type="InterPro" id="IPR055251">
    <property type="entry name" value="SOS1_NGEF_PH"/>
</dbReference>
<dbReference type="STRING" id="225164.V4AYJ9"/>
<gene>
    <name evidence="5" type="ORF">LOTGIDRAFT_113915</name>
</gene>
<evidence type="ECO:0000313" key="6">
    <source>
        <dbReference type="Proteomes" id="UP000030746"/>
    </source>
</evidence>
<dbReference type="PROSITE" id="PS00741">
    <property type="entry name" value="DH_1"/>
    <property type="match status" value="1"/>
</dbReference>
<dbReference type="GeneID" id="20231024"/>
<dbReference type="PANTHER" id="PTHR22826:SF211">
    <property type="entry name" value="LD43457P"/>
    <property type="match status" value="1"/>
</dbReference>
<name>V4AYJ9_LOTGI</name>
<dbReference type="InterPro" id="IPR000219">
    <property type="entry name" value="DH_dom"/>
</dbReference>
<feature type="non-terminal residue" evidence="5">
    <location>
        <position position="1"/>
    </location>
</feature>
<evidence type="ECO:0000256" key="1">
    <source>
        <dbReference type="ARBA" id="ARBA00022553"/>
    </source>
</evidence>
<dbReference type="CTD" id="20231024"/>
<sequence>RHVMNELIDTEQAYVSELQQILKGYYQEMDSRHMQHLIPGELVGKRHVLFGNLEEIFNFHNDVFLQELQNCRDMPGRVGKCFVNRKDEFQMYSSYCQNKPRSEALRAHIGDSNPFFKECQKKLGHKLPLGAYLLKPVQRITKYQLLLKEMLRFSGDDPVLENHIQDALDTMLGVLRYLNDSMHQVSIVGFNENMSEQGRLLMHASFSVWTDHKKEKLKDLRLRAMNRHVFLYEKSLLFCKKREESQHDGAVYSFKKKLKLSQVGLTETVKGDKRRFELWLRSREEVYIIQAPTLEVKDTWVKEIKKVLLNQFDQLKGKKIF</sequence>
<organism evidence="5 6">
    <name type="scientific">Lottia gigantea</name>
    <name type="common">Giant owl limpet</name>
    <dbReference type="NCBI Taxonomy" id="225164"/>
    <lineage>
        <taxon>Eukaryota</taxon>
        <taxon>Metazoa</taxon>
        <taxon>Spiralia</taxon>
        <taxon>Lophotrochozoa</taxon>
        <taxon>Mollusca</taxon>
        <taxon>Gastropoda</taxon>
        <taxon>Patellogastropoda</taxon>
        <taxon>Lottioidea</taxon>
        <taxon>Lottiidae</taxon>
        <taxon>Lottia</taxon>
    </lineage>
</organism>
<proteinExistence type="predicted"/>
<keyword evidence="1" id="KW-0597">Phosphoprotein</keyword>
<keyword evidence="2" id="KW-0344">Guanine-nucleotide releasing factor</keyword>